<accession>A0AAE3XCN0</accession>
<dbReference type="RefSeq" id="WP_309852967.1">
    <property type="nucleotide sequence ID" value="NZ_JAVDQJ010000004.1"/>
</dbReference>
<reference evidence="2" key="1">
    <citation type="submission" date="2023-07" db="EMBL/GenBank/DDBJ databases">
        <title>Sorghum-associated microbial communities from plants grown in Nebraska, USA.</title>
        <authorList>
            <person name="Schachtman D."/>
        </authorList>
    </citation>
    <scope>NUCLEOTIDE SEQUENCE</scope>
    <source>
        <strain evidence="2">BE330</strain>
    </source>
</reference>
<evidence type="ECO:0000313" key="3">
    <source>
        <dbReference type="Proteomes" id="UP001185331"/>
    </source>
</evidence>
<protein>
    <submittedName>
        <fullName evidence="2">Uncharacterized protein</fullName>
    </submittedName>
</protein>
<comment type="caution">
    <text evidence="2">The sequence shown here is derived from an EMBL/GenBank/DDBJ whole genome shotgun (WGS) entry which is preliminary data.</text>
</comment>
<evidence type="ECO:0000256" key="1">
    <source>
        <dbReference type="SAM" id="MobiDB-lite"/>
    </source>
</evidence>
<proteinExistence type="predicted"/>
<name>A0AAE3XCN0_9DEIO</name>
<organism evidence="2 3">
    <name type="scientific">Deinococcus soli</name>
    <name type="common">ex Cha et al. 2016</name>
    <dbReference type="NCBI Taxonomy" id="1309411"/>
    <lineage>
        <taxon>Bacteria</taxon>
        <taxon>Thermotogati</taxon>
        <taxon>Deinococcota</taxon>
        <taxon>Deinococci</taxon>
        <taxon>Deinococcales</taxon>
        <taxon>Deinococcaceae</taxon>
        <taxon>Deinococcus</taxon>
    </lineage>
</organism>
<dbReference type="EMBL" id="JAVDQK010000005">
    <property type="protein sequence ID" value="MDR6218596.1"/>
    <property type="molecule type" value="Genomic_DNA"/>
</dbReference>
<feature type="region of interest" description="Disordered" evidence="1">
    <location>
        <begin position="111"/>
        <end position="134"/>
    </location>
</feature>
<dbReference type="AlphaFoldDB" id="A0AAE3XCN0"/>
<evidence type="ECO:0000313" key="2">
    <source>
        <dbReference type="EMBL" id="MDR6218596.1"/>
    </source>
</evidence>
<sequence length="134" mass="14695">MMDELLTRHPGGVGFYNTRALRGELGLHAPHELDQALTRLKHSGFVVLRGEGLSGATQRWTHRFGTHNWTPEMVIIVPRAVFKARQARAPGRGFLSVGAFEQTVPFLNVKPEGGGRRPRLTGEYAAAQATRGAP</sequence>
<gene>
    <name evidence="2" type="ORF">J2Y00_002193</name>
</gene>
<dbReference type="Proteomes" id="UP001185331">
    <property type="component" value="Unassembled WGS sequence"/>
</dbReference>